<comment type="caution">
    <text evidence="1">The sequence shown here is derived from an EMBL/GenBank/DDBJ whole genome shotgun (WGS) entry which is preliminary data.</text>
</comment>
<gene>
    <name evidence="1" type="ORF">HINF_LOCUS26095</name>
</gene>
<evidence type="ECO:0000313" key="1">
    <source>
        <dbReference type="EMBL" id="CAL6017668.1"/>
    </source>
</evidence>
<evidence type="ECO:0000313" key="2">
    <source>
        <dbReference type="Proteomes" id="UP001642409"/>
    </source>
</evidence>
<dbReference type="EMBL" id="CAXDID020000079">
    <property type="protein sequence ID" value="CAL6017668.1"/>
    <property type="molecule type" value="Genomic_DNA"/>
</dbReference>
<dbReference type="Proteomes" id="UP001642409">
    <property type="component" value="Unassembled WGS sequence"/>
</dbReference>
<accession>A0ABP1IJW3</accession>
<keyword evidence="2" id="KW-1185">Reference proteome</keyword>
<protein>
    <submittedName>
        <fullName evidence="1">Hypothetical_protein</fullName>
    </submittedName>
</protein>
<proteinExistence type="predicted"/>
<sequence>MQIAQNQTIDAQWSILTIKLYIQFFSDTLLIRSYRYPSRSSRSNLIQIFVNCQLKSELKAFNSIQCTKIKMIIIWSKCSIYINQYSVNTGVREPIFAFESLNEVCLCRLEEVK</sequence>
<reference evidence="1 2" key="1">
    <citation type="submission" date="2024-07" db="EMBL/GenBank/DDBJ databases">
        <authorList>
            <person name="Akdeniz Z."/>
        </authorList>
    </citation>
    <scope>NUCLEOTIDE SEQUENCE [LARGE SCALE GENOMIC DNA]</scope>
</reference>
<organism evidence="1 2">
    <name type="scientific">Hexamita inflata</name>
    <dbReference type="NCBI Taxonomy" id="28002"/>
    <lineage>
        <taxon>Eukaryota</taxon>
        <taxon>Metamonada</taxon>
        <taxon>Diplomonadida</taxon>
        <taxon>Hexamitidae</taxon>
        <taxon>Hexamitinae</taxon>
        <taxon>Hexamita</taxon>
    </lineage>
</organism>
<name>A0ABP1IJW3_9EUKA</name>